<feature type="compositionally biased region" description="Low complexity" evidence="3">
    <location>
        <begin position="120"/>
        <end position="133"/>
    </location>
</feature>
<evidence type="ECO:0000256" key="2">
    <source>
        <dbReference type="PROSITE-ProRule" id="PRU00252"/>
    </source>
</evidence>
<reference evidence="4 5" key="1">
    <citation type="submission" date="2020-06" db="EMBL/GenBank/DDBJ databases">
        <title>Schlegella sp. ID0723 isolated from air conditioner.</title>
        <authorList>
            <person name="Kim D.Y."/>
            <person name="Kim D.-U."/>
        </authorList>
    </citation>
    <scope>NUCLEOTIDE SEQUENCE [LARGE SCALE GENOMIC DNA]</scope>
    <source>
        <strain evidence="4 5">ID0723</strain>
    </source>
</reference>
<accession>A0A7Y6NT44</accession>
<organism evidence="4 5">
    <name type="scientific">Piscinibacter koreensis</name>
    <dbReference type="NCBI Taxonomy" id="2742824"/>
    <lineage>
        <taxon>Bacteria</taxon>
        <taxon>Pseudomonadati</taxon>
        <taxon>Pseudomonadota</taxon>
        <taxon>Betaproteobacteria</taxon>
        <taxon>Burkholderiales</taxon>
        <taxon>Sphaerotilaceae</taxon>
        <taxon>Piscinibacter</taxon>
    </lineage>
</organism>
<protein>
    <submittedName>
        <fullName evidence="4">Single-stranded DNA-binding protein</fullName>
    </submittedName>
</protein>
<dbReference type="EMBL" id="JABWMJ010000018">
    <property type="protein sequence ID" value="NUZ08862.1"/>
    <property type="molecule type" value="Genomic_DNA"/>
</dbReference>
<dbReference type="AlphaFoldDB" id="A0A7Y6NT44"/>
<feature type="region of interest" description="Disordered" evidence="3">
    <location>
        <begin position="111"/>
        <end position="140"/>
    </location>
</feature>
<dbReference type="GO" id="GO:0003697">
    <property type="term" value="F:single-stranded DNA binding"/>
    <property type="evidence" value="ECO:0007669"/>
    <property type="project" value="InterPro"/>
</dbReference>
<gene>
    <name evidence="4" type="ORF">HQN59_24255</name>
</gene>
<dbReference type="RefSeq" id="WP_176071719.1">
    <property type="nucleotide sequence ID" value="NZ_JABWMJ010000018.1"/>
</dbReference>
<dbReference type="InterPro" id="IPR012340">
    <property type="entry name" value="NA-bd_OB-fold"/>
</dbReference>
<name>A0A7Y6NT44_9BURK</name>
<dbReference type="PROSITE" id="PS50935">
    <property type="entry name" value="SSB"/>
    <property type="match status" value="1"/>
</dbReference>
<sequence length="140" mass="15240">MAFVRVEQRNARLASAIRLEQVNGRDGLIARGTVTVISNVRRGSEPEEATAIPWTLWGKQAENAAEYLGKGSRVNVIGRLRNNNYTDASGITVYGYGFTCEEIDYLDSKAEAEARRTRQASAPPKAPAGPATPTDDNVPF</sequence>
<comment type="caution">
    <text evidence="4">The sequence shown here is derived from an EMBL/GenBank/DDBJ whole genome shotgun (WGS) entry which is preliminary data.</text>
</comment>
<evidence type="ECO:0000256" key="3">
    <source>
        <dbReference type="SAM" id="MobiDB-lite"/>
    </source>
</evidence>
<evidence type="ECO:0000313" key="4">
    <source>
        <dbReference type="EMBL" id="NUZ08862.1"/>
    </source>
</evidence>
<keyword evidence="1 2" id="KW-0238">DNA-binding</keyword>
<dbReference type="Proteomes" id="UP000529637">
    <property type="component" value="Unassembled WGS sequence"/>
</dbReference>
<evidence type="ECO:0000256" key="1">
    <source>
        <dbReference type="ARBA" id="ARBA00023125"/>
    </source>
</evidence>
<dbReference type="Pfam" id="PF00436">
    <property type="entry name" value="SSB"/>
    <property type="match status" value="1"/>
</dbReference>
<dbReference type="CDD" id="cd04496">
    <property type="entry name" value="SSB_OBF"/>
    <property type="match status" value="1"/>
</dbReference>
<evidence type="ECO:0000313" key="5">
    <source>
        <dbReference type="Proteomes" id="UP000529637"/>
    </source>
</evidence>
<keyword evidence="5" id="KW-1185">Reference proteome</keyword>
<dbReference type="SUPFAM" id="SSF50249">
    <property type="entry name" value="Nucleic acid-binding proteins"/>
    <property type="match status" value="1"/>
</dbReference>
<proteinExistence type="predicted"/>
<dbReference type="InterPro" id="IPR000424">
    <property type="entry name" value="Primosome_PriB/ssb"/>
</dbReference>
<dbReference type="Gene3D" id="2.40.50.140">
    <property type="entry name" value="Nucleic acid-binding proteins"/>
    <property type="match status" value="1"/>
</dbReference>